<evidence type="ECO:0000313" key="1">
    <source>
        <dbReference type="EMBL" id="RKS82816.1"/>
    </source>
</evidence>
<comment type="caution">
    <text evidence="1">The sequence shown here is derived from an EMBL/GenBank/DDBJ whole genome shotgun (WGS) entry which is preliminary data.</text>
</comment>
<dbReference type="InterPro" id="IPR055978">
    <property type="entry name" value="DUF7556"/>
</dbReference>
<dbReference type="EMBL" id="RBWW01000001">
    <property type="protein sequence ID" value="RKS82816.1"/>
    <property type="molecule type" value="Genomic_DNA"/>
</dbReference>
<dbReference type="Proteomes" id="UP000268233">
    <property type="component" value="Unassembled WGS sequence"/>
</dbReference>
<name>A0A495R6U3_9EURY</name>
<protein>
    <submittedName>
        <fullName evidence="1">Uncharacterized protein</fullName>
    </submittedName>
</protein>
<dbReference type="AlphaFoldDB" id="A0A495R6U3"/>
<accession>A0A495R6U3</accession>
<dbReference type="GeneID" id="43419725"/>
<gene>
    <name evidence="1" type="ORF">BDK61_2138</name>
</gene>
<proteinExistence type="predicted"/>
<dbReference type="RefSeq" id="WP_154021034.1">
    <property type="nucleotide sequence ID" value="NZ_RBWW01000001.1"/>
</dbReference>
<reference evidence="1 2" key="1">
    <citation type="submission" date="2018-10" db="EMBL/GenBank/DDBJ databases">
        <title>Genomic Encyclopedia of Archaeal and Bacterial Type Strains, Phase II (KMG-II): from individual species to whole genera.</title>
        <authorList>
            <person name="Goeker M."/>
        </authorList>
    </citation>
    <scope>NUCLEOTIDE SEQUENCE [LARGE SCALE GENOMIC DNA]</scope>
    <source>
        <strain evidence="1 2">DSM 11927</strain>
    </source>
</reference>
<evidence type="ECO:0000313" key="2">
    <source>
        <dbReference type="Proteomes" id="UP000268233"/>
    </source>
</evidence>
<organism evidence="1 2">
    <name type="scientific">Haloarcula quadrata</name>
    <dbReference type="NCBI Taxonomy" id="182779"/>
    <lineage>
        <taxon>Archaea</taxon>
        <taxon>Methanobacteriati</taxon>
        <taxon>Methanobacteriota</taxon>
        <taxon>Stenosarchaea group</taxon>
        <taxon>Halobacteria</taxon>
        <taxon>Halobacteriales</taxon>
        <taxon>Haloarculaceae</taxon>
        <taxon>Haloarcula</taxon>
    </lineage>
</organism>
<dbReference type="Pfam" id="PF24433">
    <property type="entry name" value="DUF7556"/>
    <property type="match status" value="1"/>
</dbReference>
<keyword evidence="2" id="KW-1185">Reference proteome</keyword>
<sequence>MSYEVERPTRRSGTASDVMCAVDDVDGQQRFVIADIAHDDTWISMVADETCTLTAWR</sequence>